<dbReference type="Pfam" id="PF22725">
    <property type="entry name" value="GFO_IDH_MocA_C3"/>
    <property type="match status" value="1"/>
</dbReference>
<evidence type="ECO:0000259" key="3">
    <source>
        <dbReference type="Pfam" id="PF22725"/>
    </source>
</evidence>
<dbReference type="PANTHER" id="PTHR43818">
    <property type="entry name" value="BCDNA.GH03377"/>
    <property type="match status" value="1"/>
</dbReference>
<dbReference type="GO" id="GO:0047061">
    <property type="term" value="F:glucose-fructose oxidoreductase activity"/>
    <property type="evidence" value="ECO:0007669"/>
    <property type="project" value="UniProtKB-EC"/>
</dbReference>
<name>A0A6M4GT36_9PROT</name>
<evidence type="ECO:0000259" key="2">
    <source>
        <dbReference type="Pfam" id="PF01408"/>
    </source>
</evidence>
<dbReference type="SUPFAM" id="SSF51735">
    <property type="entry name" value="NAD(P)-binding Rossmann-fold domains"/>
    <property type="match status" value="1"/>
</dbReference>
<feature type="domain" description="GFO/IDH/MocA-like oxidoreductase" evidence="3">
    <location>
        <begin position="139"/>
        <end position="248"/>
    </location>
</feature>
<dbReference type="InterPro" id="IPR050463">
    <property type="entry name" value="Gfo/Idh/MocA_oxidrdct_glycsds"/>
</dbReference>
<dbReference type="Proteomes" id="UP000501534">
    <property type="component" value="Chromosome"/>
</dbReference>
<dbReference type="Gene3D" id="3.40.50.720">
    <property type="entry name" value="NAD(P)-binding Rossmann-like Domain"/>
    <property type="match status" value="1"/>
</dbReference>
<dbReference type="Gene3D" id="3.30.360.10">
    <property type="entry name" value="Dihydrodipicolinate Reductase, domain 2"/>
    <property type="match status" value="1"/>
</dbReference>
<proteinExistence type="predicted"/>
<dbReference type="AlphaFoldDB" id="A0A6M4GT36"/>
<feature type="domain" description="Gfo/Idh/MocA-like oxidoreductase N-terminal" evidence="2">
    <location>
        <begin position="7"/>
        <end position="130"/>
    </location>
</feature>
<dbReference type="InterPro" id="IPR008354">
    <property type="entry name" value="Glc-Fru_OxRdtase_bac"/>
</dbReference>
<dbReference type="InterPro" id="IPR036291">
    <property type="entry name" value="NAD(P)-bd_dom_sf"/>
</dbReference>
<gene>
    <name evidence="4" type="primary">gfo_1</name>
    <name evidence="4" type="ORF">DSM104443_00507</name>
</gene>
<dbReference type="PANTHER" id="PTHR43818:SF11">
    <property type="entry name" value="BCDNA.GH03377"/>
    <property type="match status" value="1"/>
</dbReference>
<dbReference type="Pfam" id="PF01408">
    <property type="entry name" value="GFO_IDH_MocA"/>
    <property type="match status" value="1"/>
</dbReference>
<reference evidence="4 5" key="1">
    <citation type="submission" date="2020-04" db="EMBL/GenBank/DDBJ databases">
        <title>Usitatibacter rugosus gen. nov., sp. nov. and Usitatibacter palustris sp. nov., novel members of Usitatibacteraceae fam. nov. within the order Nitrosomonadales isolated from soil.</title>
        <authorList>
            <person name="Huber K.J."/>
            <person name="Neumann-Schaal M."/>
            <person name="Geppert A."/>
            <person name="Luckner M."/>
            <person name="Wanner G."/>
            <person name="Overmann J."/>
        </authorList>
    </citation>
    <scope>NUCLEOTIDE SEQUENCE [LARGE SCALE GENOMIC DNA]</scope>
    <source>
        <strain evidence="4 5">0125_3</strain>
    </source>
</reference>
<keyword evidence="1 4" id="KW-0560">Oxidoreductase</keyword>
<sequence>MDKKKLGVALVGLGSYSTGQLGPALKSTEHCRLAGVVTGSREKGLAWARDYGFPEASVYGYDTMARIAENRDIDIVYIVTPPGLHAEHSIAAAKTRKHVICEKPMANTVAECDAILAACKEAGVRLSIGYRLHFDPLHEEVRRMARTKEAGAFMKMSGGFAFTMGRKSWRAEKKLAGGGPLMDLGIYVVQEACMAANATPVAVTARERPKKRPDFFVDVEESIEWTLEFADGARCEGFTSYDEGRNDFRAEAKDGWIELRPAFNYGGNRGSTHRGPIEFTAVNQQAVQMDDFALCVKEGRPSRVPGELGRRDLSIVEAIYASAAAGGKRTPIRA</sequence>
<dbReference type="InterPro" id="IPR055170">
    <property type="entry name" value="GFO_IDH_MocA-like_dom"/>
</dbReference>
<dbReference type="GO" id="GO:0000166">
    <property type="term" value="F:nucleotide binding"/>
    <property type="evidence" value="ECO:0007669"/>
    <property type="project" value="InterPro"/>
</dbReference>
<evidence type="ECO:0000313" key="5">
    <source>
        <dbReference type="Proteomes" id="UP000501534"/>
    </source>
</evidence>
<accession>A0A6M4GT36</accession>
<dbReference type="KEGG" id="uru:DSM104443_00507"/>
<dbReference type="EC" id="1.1.99.28" evidence="4"/>
<evidence type="ECO:0000256" key="1">
    <source>
        <dbReference type="ARBA" id="ARBA00023002"/>
    </source>
</evidence>
<organism evidence="4 5">
    <name type="scientific">Usitatibacter rugosus</name>
    <dbReference type="NCBI Taxonomy" id="2732067"/>
    <lineage>
        <taxon>Bacteria</taxon>
        <taxon>Pseudomonadati</taxon>
        <taxon>Pseudomonadota</taxon>
        <taxon>Betaproteobacteria</taxon>
        <taxon>Nitrosomonadales</taxon>
        <taxon>Usitatibacteraceae</taxon>
        <taxon>Usitatibacter</taxon>
    </lineage>
</organism>
<keyword evidence="5" id="KW-1185">Reference proteome</keyword>
<evidence type="ECO:0000313" key="4">
    <source>
        <dbReference type="EMBL" id="QJR09463.1"/>
    </source>
</evidence>
<dbReference type="PRINTS" id="PR01775">
    <property type="entry name" value="GLFROXRDTASE"/>
</dbReference>
<dbReference type="InterPro" id="IPR000683">
    <property type="entry name" value="Gfo/Idh/MocA-like_OxRdtase_N"/>
</dbReference>
<protein>
    <submittedName>
        <fullName evidence="4">Glucose--fructose oxidoreductase</fullName>
        <ecNumber evidence="4">1.1.99.28</ecNumber>
    </submittedName>
</protein>
<dbReference type="EMBL" id="CP053069">
    <property type="protein sequence ID" value="QJR09463.1"/>
    <property type="molecule type" value="Genomic_DNA"/>
</dbReference>
<dbReference type="SUPFAM" id="SSF55347">
    <property type="entry name" value="Glyceraldehyde-3-phosphate dehydrogenase-like, C-terminal domain"/>
    <property type="match status" value="1"/>
</dbReference>